<dbReference type="EMBL" id="RQTK01000209">
    <property type="protein sequence ID" value="RUS84320.1"/>
    <property type="molecule type" value="Genomic_DNA"/>
</dbReference>
<dbReference type="OrthoDB" id="6134084at2759"/>
<keyword evidence="2" id="KW-1185">Reference proteome</keyword>
<proteinExistence type="predicted"/>
<evidence type="ECO:0000313" key="1">
    <source>
        <dbReference type="EMBL" id="RUS84320.1"/>
    </source>
</evidence>
<dbReference type="AlphaFoldDB" id="A0A433TS04"/>
<evidence type="ECO:0000313" key="2">
    <source>
        <dbReference type="Proteomes" id="UP000271974"/>
    </source>
</evidence>
<reference evidence="1 2" key="1">
    <citation type="submission" date="2019-01" db="EMBL/GenBank/DDBJ databases">
        <title>A draft genome assembly of the solar-powered sea slug Elysia chlorotica.</title>
        <authorList>
            <person name="Cai H."/>
            <person name="Li Q."/>
            <person name="Fang X."/>
            <person name="Li J."/>
            <person name="Curtis N.E."/>
            <person name="Altenburger A."/>
            <person name="Shibata T."/>
            <person name="Feng M."/>
            <person name="Maeda T."/>
            <person name="Schwartz J.A."/>
            <person name="Shigenobu S."/>
            <person name="Lundholm N."/>
            <person name="Nishiyama T."/>
            <person name="Yang H."/>
            <person name="Hasebe M."/>
            <person name="Li S."/>
            <person name="Pierce S.K."/>
            <person name="Wang J."/>
        </authorList>
    </citation>
    <scope>NUCLEOTIDE SEQUENCE [LARGE SCALE GENOMIC DNA]</scope>
    <source>
        <strain evidence="1">EC2010</strain>
        <tissue evidence="1">Whole organism of an adult</tissue>
    </source>
</reference>
<accession>A0A433TS04</accession>
<name>A0A433TS04_ELYCH</name>
<protein>
    <submittedName>
        <fullName evidence="1">Uncharacterized protein</fullName>
    </submittedName>
</protein>
<organism evidence="1 2">
    <name type="scientific">Elysia chlorotica</name>
    <name type="common">Eastern emerald elysia</name>
    <name type="synonym">Sea slug</name>
    <dbReference type="NCBI Taxonomy" id="188477"/>
    <lineage>
        <taxon>Eukaryota</taxon>
        <taxon>Metazoa</taxon>
        <taxon>Spiralia</taxon>
        <taxon>Lophotrochozoa</taxon>
        <taxon>Mollusca</taxon>
        <taxon>Gastropoda</taxon>
        <taxon>Heterobranchia</taxon>
        <taxon>Euthyneura</taxon>
        <taxon>Panpulmonata</taxon>
        <taxon>Sacoglossa</taxon>
        <taxon>Placobranchoidea</taxon>
        <taxon>Plakobranchidae</taxon>
        <taxon>Elysia</taxon>
    </lineage>
</organism>
<gene>
    <name evidence="1" type="ORF">EGW08_007914</name>
</gene>
<sequence>MERMKDRLEDKLLQVSTGKTLYNVDNDSGCLCEACTNISAQMATVESSVNSMGTSLVSLTDKVHVVGQSMPNATALDHKLDTIITEVSGIATVTNNLTSGVQTQASTCAHQTPGPEDEFFDVLETGRREWRLAFRGTASNNVQIYPAYMNGTGIPTEVEAACKQFSMSLPCANHYRNRVAMEKWASLVNVDQVLLALYEKGQIVKLIRFNGKGSTPTSWFEGQRVLQSSWTDLKSKSHNYFSIEGDARFDLLRRFIVNHKYGGCPGDEGWLIVSDSVPGGCPYEKKQAAPAFIYAKGSTAAVWETHEVGRADAMGIFIKYL</sequence>
<comment type="caution">
    <text evidence="1">The sequence shown here is derived from an EMBL/GenBank/DDBJ whole genome shotgun (WGS) entry which is preliminary data.</text>
</comment>
<dbReference type="Proteomes" id="UP000271974">
    <property type="component" value="Unassembled WGS sequence"/>
</dbReference>